<dbReference type="Proteomes" id="UP000022645">
    <property type="component" value="Unassembled WGS sequence"/>
</dbReference>
<comment type="similarity">
    <text evidence="8">Belongs to the bacterial reverse transcriptase family.</text>
</comment>
<evidence type="ECO:0000313" key="11">
    <source>
        <dbReference type="EMBL" id="EUC51686.1"/>
    </source>
</evidence>
<evidence type="ECO:0000256" key="1">
    <source>
        <dbReference type="ARBA" id="ARBA00012493"/>
    </source>
</evidence>
<dbReference type="PROSITE" id="PS50878">
    <property type="entry name" value="RT_POL"/>
    <property type="match status" value="1"/>
</dbReference>
<dbReference type="Pfam" id="PF08388">
    <property type="entry name" value="GIIM"/>
    <property type="match status" value="1"/>
</dbReference>
<dbReference type="PANTHER" id="PTHR34047">
    <property type="entry name" value="NUCLEAR INTRON MATURASE 1, MITOCHONDRIAL-RELATED"/>
    <property type="match status" value="1"/>
</dbReference>
<proteinExistence type="inferred from homology"/>
<evidence type="ECO:0000256" key="6">
    <source>
        <dbReference type="ARBA" id="ARBA00022918"/>
    </source>
</evidence>
<keyword evidence="4" id="KW-0479">Metal-binding</keyword>
<protein>
    <recommendedName>
        <fullName evidence="1">RNA-directed DNA polymerase</fullName>
        <ecNumber evidence="1">2.7.7.49</ecNumber>
    </recommendedName>
</protein>
<comment type="caution">
    <text evidence="11">The sequence shown here is derived from an EMBL/GenBank/DDBJ whole genome shotgun (WGS) entry which is preliminary data.</text>
</comment>
<evidence type="ECO:0000256" key="9">
    <source>
        <dbReference type="ARBA" id="ARBA00048173"/>
    </source>
</evidence>
<keyword evidence="2 11" id="KW-0808">Transferase</keyword>
<dbReference type="InterPro" id="IPR013597">
    <property type="entry name" value="Mat_intron_G2"/>
</dbReference>
<dbReference type="GO" id="GO:0051607">
    <property type="term" value="P:defense response to virus"/>
    <property type="evidence" value="ECO:0007669"/>
    <property type="project" value="UniProtKB-KW"/>
</dbReference>
<evidence type="ECO:0000256" key="7">
    <source>
        <dbReference type="ARBA" id="ARBA00023118"/>
    </source>
</evidence>
<accession>X8IRN7</accession>
<dbReference type="Pfam" id="PF00078">
    <property type="entry name" value="RVT_1"/>
    <property type="match status" value="1"/>
</dbReference>
<evidence type="ECO:0000313" key="12">
    <source>
        <dbReference type="Proteomes" id="UP000022645"/>
    </source>
</evidence>
<organism evidence="11 12">
    <name type="scientific">Mogibacterium timidum ATCC 33093</name>
    <dbReference type="NCBI Taxonomy" id="1401079"/>
    <lineage>
        <taxon>Bacteria</taxon>
        <taxon>Bacillati</taxon>
        <taxon>Bacillota</taxon>
        <taxon>Clostridia</taxon>
        <taxon>Peptostreptococcales</taxon>
        <taxon>Anaerovoracaceae</taxon>
        <taxon>Mogibacterium</taxon>
    </lineage>
</organism>
<evidence type="ECO:0000256" key="5">
    <source>
        <dbReference type="ARBA" id="ARBA00022842"/>
    </source>
</evidence>
<gene>
    <name evidence="11" type="primary">ltrA_A1</name>
    <name evidence="11" type="ORF">HMPREF0581_0245</name>
</gene>
<dbReference type="InterPro" id="IPR000123">
    <property type="entry name" value="Reverse_transcriptase_msDNA"/>
</dbReference>
<dbReference type="SUPFAM" id="SSF56672">
    <property type="entry name" value="DNA/RNA polymerases"/>
    <property type="match status" value="1"/>
</dbReference>
<evidence type="ECO:0000256" key="2">
    <source>
        <dbReference type="ARBA" id="ARBA00022679"/>
    </source>
</evidence>
<dbReference type="PANTHER" id="PTHR34047:SF8">
    <property type="entry name" value="PROTEIN YKFC"/>
    <property type="match status" value="1"/>
</dbReference>
<keyword evidence="6 11" id="KW-0695">RNA-directed DNA polymerase</keyword>
<keyword evidence="7" id="KW-0051">Antiviral defense</keyword>
<evidence type="ECO:0000259" key="10">
    <source>
        <dbReference type="PROSITE" id="PS50878"/>
    </source>
</evidence>
<sequence length="451" mass="52882">MEAKGRGDDFRQIYEQKEEQQVELIEWILQDRNIDEAIKNVKRNKGAAGVDGMTVDELDVYFTLQREELKAQIREGKYRPRPVRRVYIPKANGKKRPLGIPTVTDRVVQQMTAQILSLGYDKYFSDYSYGFRANRDCHGAIEKALEYLNEGYEWVIDLDIEKYFDMVNHDKLISILRERINDAKTLRLTRQFLRAGVMEDGLISPSEEGVPQGGPLSPILSNIYLDKLDKELESRGLHFVRYADDCDIFVKSEMAADRVMKSVTSWLERKLRLRDSATKTKVVRPTKSNFLGFTFWKSKDGWKCRPAKDRKKKLYEKTREILCRKKATARTIKSTFMQLNWLIRGWINYYRIGSMKGFLDEYGQWLRHKVRVVILKQWKKPKTIFKNLMALNRIQKCGFEEERLLSVANARQGWYRMATIRDINFLLNPTILGKKTKSRPGLVDPLAYYLS</sequence>
<dbReference type="InterPro" id="IPR000477">
    <property type="entry name" value="RT_dom"/>
</dbReference>
<keyword evidence="5" id="KW-0460">Magnesium</keyword>
<name>X8IRN7_9FIRM</name>
<evidence type="ECO:0000256" key="3">
    <source>
        <dbReference type="ARBA" id="ARBA00022695"/>
    </source>
</evidence>
<dbReference type="AlphaFoldDB" id="X8IRN7"/>
<reference evidence="11 12" key="1">
    <citation type="submission" date="2014-01" db="EMBL/GenBank/DDBJ databases">
        <authorList>
            <person name="Durkin A.S."/>
            <person name="McCorrison J."/>
            <person name="Torralba M."/>
            <person name="Gillis M."/>
            <person name="Haft D.H."/>
            <person name="Methe B."/>
            <person name="Sutton G."/>
            <person name="Nelson K.E."/>
        </authorList>
    </citation>
    <scope>NUCLEOTIDE SEQUENCE [LARGE SCALE GENOMIC DNA]</scope>
    <source>
        <strain evidence="11 12">ATCC 33093</strain>
    </source>
</reference>
<feature type="domain" description="Reverse transcriptase" evidence="10">
    <location>
        <begin position="69"/>
        <end position="295"/>
    </location>
</feature>
<dbReference type="GO" id="GO:0046872">
    <property type="term" value="F:metal ion binding"/>
    <property type="evidence" value="ECO:0007669"/>
    <property type="project" value="UniProtKB-KW"/>
</dbReference>
<dbReference type="InterPro" id="IPR043502">
    <property type="entry name" value="DNA/RNA_pol_sf"/>
</dbReference>
<dbReference type="CDD" id="cd01651">
    <property type="entry name" value="RT_G2_intron"/>
    <property type="match status" value="1"/>
</dbReference>
<dbReference type="InterPro" id="IPR051083">
    <property type="entry name" value="GrpII_Intron_Splice-Mob/Def"/>
</dbReference>
<dbReference type="GO" id="GO:0003723">
    <property type="term" value="F:RNA binding"/>
    <property type="evidence" value="ECO:0007669"/>
    <property type="project" value="InterPro"/>
</dbReference>
<dbReference type="GO" id="GO:0003964">
    <property type="term" value="F:RNA-directed DNA polymerase activity"/>
    <property type="evidence" value="ECO:0007669"/>
    <property type="project" value="UniProtKB-KW"/>
</dbReference>
<dbReference type="EC" id="2.7.7.49" evidence="1"/>
<dbReference type="EMBL" id="JALU01000025">
    <property type="protein sequence ID" value="EUC51686.1"/>
    <property type="molecule type" value="Genomic_DNA"/>
</dbReference>
<dbReference type="InterPro" id="IPR030931">
    <property type="entry name" value="Group_II_RT_mat"/>
</dbReference>
<dbReference type="PRINTS" id="PR00866">
    <property type="entry name" value="RNADNAPOLMS"/>
</dbReference>
<dbReference type="NCBIfam" id="TIGR04416">
    <property type="entry name" value="group_II_RT_mat"/>
    <property type="match status" value="1"/>
</dbReference>
<dbReference type="PATRIC" id="fig|1401079.3.peg.1407"/>
<evidence type="ECO:0000256" key="4">
    <source>
        <dbReference type="ARBA" id="ARBA00022723"/>
    </source>
</evidence>
<comment type="catalytic activity">
    <reaction evidence="9">
        <text>DNA(n) + a 2'-deoxyribonucleoside 5'-triphosphate = DNA(n+1) + diphosphate</text>
        <dbReference type="Rhea" id="RHEA:22508"/>
        <dbReference type="Rhea" id="RHEA-COMP:17339"/>
        <dbReference type="Rhea" id="RHEA-COMP:17340"/>
        <dbReference type="ChEBI" id="CHEBI:33019"/>
        <dbReference type="ChEBI" id="CHEBI:61560"/>
        <dbReference type="ChEBI" id="CHEBI:173112"/>
        <dbReference type="EC" id="2.7.7.49"/>
    </reaction>
</comment>
<evidence type="ECO:0000256" key="8">
    <source>
        <dbReference type="ARBA" id="ARBA00034120"/>
    </source>
</evidence>
<keyword evidence="3 11" id="KW-0548">Nucleotidyltransferase</keyword>